<gene>
    <name evidence="2" type="ORF">MKW98_012371</name>
</gene>
<evidence type="ECO:0000313" key="3">
    <source>
        <dbReference type="Proteomes" id="UP001202328"/>
    </source>
</evidence>
<evidence type="ECO:0000313" key="2">
    <source>
        <dbReference type="EMBL" id="KAI3931961.1"/>
    </source>
</evidence>
<dbReference type="Proteomes" id="UP001202328">
    <property type="component" value="Unassembled WGS sequence"/>
</dbReference>
<proteinExistence type="predicted"/>
<dbReference type="PANTHER" id="PTHR33127">
    <property type="entry name" value="TRANSMEMBRANE PROTEIN"/>
    <property type="match status" value="1"/>
</dbReference>
<reference evidence="2" key="1">
    <citation type="submission" date="2022-04" db="EMBL/GenBank/DDBJ databases">
        <title>A functionally conserved STORR gene fusion in Papaver species that diverged 16.8 million years ago.</title>
        <authorList>
            <person name="Catania T."/>
        </authorList>
    </citation>
    <scope>NUCLEOTIDE SEQUENCE</scope>
    <source>
        <strain evidence="2">S-188037</strain>
    </source>
</reference>
<comment type="caution">
    <text evidence="2">The sequence shown here is derived from an EMBL/GenBank/DDBJ whole genome shotgun (WGS) entry which is preliminary data.</text>
</comment>
<accession>A0AAD4T1U4</accession>
<protein>
    <recommendedName>
        <fullName evidence="1">KIB1-4 beta-propeller domain-containing protein</fullName>
    </recommendedName>
</protein>
<keyword evidence="3" id="KW-1185">Reference proteome</keyword>
<dbReference type="AlphaFoldDB" id="A0AAD4T1U4"/>
<dbReference type="InterPro" id="IPR005174">
    <property type="entry name" value="KIB1-4_b-propeller"/>
</dbReference>
<evidence type="ECO:0000259" key="1">
    <source>
        <dbReference type="Pfam" id="PF03478"/>
    </source>
</evidence>
<dbReference type="Pfam" id="PF03478">
    <property type="entry name" value="Beta-prop_KIB1-4"/>
    <property type="match status" value="1"/>
</dbReference>
<name>A0AAD4T1U4_9MAGN</name>
<dbReference type="PANTHER" id="PTHR33127:SF5">
    <property type="entry name" value="TRANSMEMBRANE PROTEIN"/>
    <property type="match status" value="1"/>
</dbReference>
<sequence>MPVGMSTFTSSQVLDAAHLSPLLLFSEDNSSTVYSLVNPMHDNENYLMNFSELLLGATIRFQKGGWLLMSRKKKLFFYNPFAREIIILPDFPGCYFKCDISFSSIPTSSDCIVFAVEESGPDVNEVSVHCVRRGEQDWSSYDFVEEMYSPLRNTITSFDGAFYCVGYDGALGNLNLANGNIYWEVLEKPCQQFKDSYPSFLEQCGADLLLVKLGCLEMPVRIFRLDFAEMEWVKVDSLGKHMLFISDITCFSAIAPNSRMENKIYFPRLCLNGGGVLFNSLETGSYHSFGSQHFAKNFCGTKGWLRNCTWIEPNWSLSTPQELDWFKPPSLP</sequence>
<organism evidence="2 3">
    <name type="scientific">Papaver atlanticum</name>
    <dbReference type="NCBI Taxonomy" id="357466"/>
    <lineage>
        <taxon>Eukaryota</taxon>
        <taxon>Viridiplantae</taxon>
        <taxon>Streptophyta</taxon>
        <taxon>Embryophyta</taxon>
        <taxon>Tracheophyta</taxon>
        <taxon>Spermatophyta</taxon>
        <taxon>Magnoliopsida</taxon>
        <taxon>Ranunculales</taxon>
        <taxon>Papaveraceae</taxon>
        <taxon>Papaveroideae</taxon>
        <taxon>Papaver</taxon>
    </lineage>
</organism>
<feature type="domain" description="KIB1-4 beta-propeller" evidence="1">
    <location>
        <begin position="43"/>
        <end position="267"/>
    </location>
</feature>
<dbReference type="EMBL" id="JAJJMB010007130">
    <property type="protein sequence ID" value="KAI3931961.1"/>
    <property type="molecule type" value="Genomic_DNA"/>
</dbReference>